<accession>A0AAJ0ZQ29</accession>
<comment type="caution">
    <text evidence="1">The sequence shown here is derived from an EMBL/GenBank/DDBJ whole genome shotgun (WGS) entry which is preliminary data.</text>
</comment>
<evidence type="ECO:0000313" key="2">
    <source>
        <dbReference type="Proteomes" id="UP000787568"/>
    </source>
</evidence>
<organism evidence="1 2">
    <name type="scientific">Pseudomonas chlororaphis subsp. aurantiaca</name>
    <dbReference type="NCBI Taxonomy" id="86192"/>
    <lineage>
        <taxon>Bacteria</taxon>
        <taxon>Pseudomonadati</taxon>
        <taxon>Pseudomonadota</taxon>
        <taxon>Gammaproteobacteria</taxon>
        <taxon>Pseudomonadales</taxon>
        <taxon>Pseudomonadaceae</taxon>
        <taxon>Pseudomonas</taxon>
    </lineage>
</organism>
<dbReference type="AlphaFoldDB" id="A0AAJ0ZQ29"/>
<dbReference type="Proteomes" id="UP000787568">
    <property type="component" value="Unassembled WGS sequence"/>
</dbReference>
<reference evidence="1" key="1">
    <citation type="submission" date="2020-12" db="EMBL/GenBank/DDBJ databases">
        <title>Generalized mutagenesis with transposon Tn5. A laboratory procedure for the identification of genes responsible for a bacterial phenotype and its regulation, illustrated with phenazine production in Pseudomonas chlororaphis.</title>
        <authorList>
            <person name="Muzio F."/>
            <person name="Sobrero P."/>
            <person name="Agaras B."/>
            <person name="Valverde C."/>
        </authorList>
    </citation>
    <scope>NUCLEOTIDE SEQUENCE</scope>
    <source>
        <strain evidence="1">SMMP3</strain>
    </source>
</reference>
<proteinExistence type="predicted"/>
<protein>
    <submittedName>
        <fullName evidence="1">Uncharacterized protein</fullName>
    </submittedName>
</protein>
<sequence>MQLIQYTLLVAMVFMAGCTTNQLHLASYSTEQELSEIRKTQTDVEVIEVSGIERCSNCTERSKIVWHAANYSGFLYEGYSMIPVQDWDALMKSALGSRSGGKNKAKIEIKQIFLKTWNSPEYTACQVEISVDVNGVLSVGTSRIKVDRPGQSLPVKDIALLDPESLQTIRLALKSAYLNSLKK</sequence>
<evidence type="ECO:0000313" key="1">
    <source>
        <dbReference type="EMBL" id="MBU4636927.1"/>
    </source>
</evidence>
<dbReference type="RefSeq" id="WP_216311585.1">
    <property type="nucleotide sequence ID" value="NZ_JAEEFW010000013.1"/>
</dbReference>
<gene>
    <name evidence="1" type="ORF">I8747_29355</name>
</gene>
<name>A0AAJ0ZQ29_9PSED</name>
<dbReference type="EMBL" id="JAEEFW010000013">
    <property type="protein sequence ID" value="MBU4636927.1"/>
    <property type="molecule type" value="Genomic_DNA"/>
</dbReference>